<gene>
    <name evidence="2" type="ORF">ZEAMMB73_Zm00001d010704</name>
</gene>
<dbReference type="EMBL" id="CM000784">
    <property type="protein sequence ID" value="AQK94629.1"/>
    <property type="molecule type" value="Genomic_DNA"/>
</dbReference>
<proteinExistence type="predicted"/>
<dbReference type="AlphaFoldDB" id="A0A1D6FSU2"/>
<protein>
    <submittedName>
        <fullName evidence="2">10A19I.15</fullName>
    </submittedName>
</protein>
<reference evidence="3" key="4">
    <citation type="submission" date="2021-05" db="UniProtKB">
        <authorList>
            <consortium name="EnsemblPlants"/>
        </authorList>
    </citation>
    <scope>IDENTIFICATION</scope>
    <source>
        <strain evidence="3">cv. B73</strain>
    </source>
</reference>
<feature type="region of interest" description="Disordered" evidence="1">
    <location>
        <begin position="24"/>
        <end position="91"/>
    </location>
</feature>
<dbReference type="Gramene" id="Zm00001eb352810_T001">
    <property type="protein sequence ID" value="Zm00001eb352810_P001"/>
    <property type="gene ID" value="Zm00001eb352810"/>
</dbReference>
<evidence type="ECO:0000313" key="3">
    <source>
        <dbReference type="EnsemblPlants" id="Zm00001eb352810_P001"/>
    </source>
</evidence>
<evidence type="ECO:0000256" key="1">
    <source>
        <dbReference type="SAM" id="MobiDB-lite"/>
    </source>
</evidence>
<dbReference type="PANTHER" id="PTHR47127">
    <property type="entry name" value="10A19I.15"/>
    <property type="match status" value="1"/>
</dbReference>
<evidence type="ECO:0000313" key="4">
    <source>
        <dbReference type="Proteomes" id="UP000007305"/>
    </source>
</evidence>
<reference evidence="2" key="2">
    <citation type="submission" date="2015-12" db="EMBL/GenBank/DDBJ databases">
        <title>Update maize B73 reference genome by single molecule sequencing technologies.</title>
        <authorList>
            <consortium name="Maize Genome Sequencing Project"/>
            <person name="Ware D."/>
        </authorList>
    </citation>
    <scope>NUCLEOTIDE SEQUENCE</scope>
    <source>
        <tissue evidence="2">Seedling</tissue>
    </source>
</reference>
<keyword evidence="4" id="KW-1185">Reference proteome</keyword>
<dbReference type="OMA" id="HEIATIF"/>
<dbReference type="EnsemblPlants" id="Zm00001eb352810_T001">
    <property type="protein sequence ID" value="Zm00001eb352810_P001"/>
    <property type="gene ID" value="Zm00001eb352810"/>
</dbReference>
<evidence type="ECO:0000313" key="2">
    <source>
        <dbReference type="EMBL" id="AQK94629.1"/>
    </source>
</evidence>
<sequence>MAIISGNSSATAAAYVQGSNEPLGVEVTETDSAPAVTETGNAPTVTGRPTCSVPSEQFGGDDGTHSGNNGAEESSDTKQPPPSKKQRVYTDDDLVVTMSRSLGELASAIKRLSEQPGLPVPKGLYEELKSIPGFEEAHLEHYYAYLCENPPLARAFYALPQLSSKVTWVARYVKSHSSELM</sequence>
<reference evidence="3" key="3">
    <citation type="submission" date="2019-07" db="EMBL/GenBank/DDBJ databases">
        <authorList>
            <person name="Seetharam A."/>
            <person name="Woodhouse M."/>
            <person name="Cannon E."/>
        </authorList>
    </citation>
    <scope>NUCLEOTIDE SEQUENCE [LARGE SCALE GENOMIC DNA]</scope>
    <source>
        <strain evidence="3">cv. B73</strain>
    </source>
</reference>
<dbReference type="Gramene" id="Zm00001eb352810_T002">
    <property type="protein sequence ID" value="Zm00001eb352810_P002"/>
    <property type="gene ID" value="Zm00001eb352810"/>
</dbReference>
<dbReference type="SMR" id="A0A1D6FSU2"/>
<reference evidence="4" key="1">
    <citation type="journal article" date="2009" name="Science">
        <title>The B73 maize genome: complexity, diversity, and dynamics.</title>
        <authorList>
            <person name="Schnable P.S."/>
            <person name="Ware D."/>
            <person name="Fulton R.S."/>
            <person name="Stein J.C."/>
            <person name="Wei F."/>
            <person name="Pasternak S."/>
            <person name="Liang C."/>
            <person name="Zhang J."/>
            <person name="Fulton L."/>
            <person name="Graves T.A."/>
            <person name="Minx P."/>
            <person name="Reily A.D."/>
            <person name="Courtney L."/>
            <person name="Kruchowski S.S."/>
            <person name="Tomlinson C."/>
            <person name="Strong C."/>
            <person name="Delehaunty K."/>
            <person name="Fronick C."/>
            <person name="Courtney B."/>
            <person name="Rock S.M."/>
            <person name="Belter E."/>
            <person name="Du F."/>
            <person name="Kim K."/>
            <person name="Abbott R.M."/>
            <person name="Cotton M."/>
            <person name="Levy A."/>
            <person name="Marchetto P."/>
            <person name="Ochoa K."/>
            <person name="Jackson S.M."/>
            <person name="Gillam B."/>
            <person name="Chen W."/>
            <person name="Yan L."/>
            <person name="Higginbotham J."/>
            <person name="Cardenas M."/>
            <person name="Waligorski J."/>
            <person name="Applebaum E."/>
            <person name="Phelps L."/>
            <person name="Falcone J."/>
            <person name="Kanchi K."/>
            <person name="Thane T."/>
            <person name="Scimone A."/>
            <person name="Thane N."/>
            <person name="Henke J."/>
            <person name="Wang T."/>
            <person name="Ruppert J."/>
            <person name="Shah N."/>
            <person name="Rotter K."/>
            <person name="Hodges J."/>
            <person name="Ingenthron E."/>
            <person name="Cordes M."/>
            <person name="Kohlberg S."/>
            <person name="Sgro J."/>
            <person name="Delgado B."/>
            <person name="Mead K."/>
            <person name="Chinwalla A."/>
            <person name="Leonard S."/>
            <person name="Crouse K."/>
            <person name="Collura K."/>
            <person name="Kudrna D."/>
            <person name="Currie J."/>
            <person name="He R."/>
            <person name="Angelova A."/>
            <person name="Rajasekar S."/>
            <person name="Mueller T."/>
            <person name="Lomeli R."/>
            <person name="Scara G."/>
            <person name="Ko A."/>
            <person name="Delaney K."/>
            <person name="Wissotski M."/>
            <person name="Lopez G."/>
            <person name="Campos D."/>
            <person name="Braidotti M."/>
            <person name="Ashley E."/>
            <person name="Golser W."/>
            <person name="Kim H."/>
            <person name="Lee S."/>
            <person name="Lin J."/>
            <person name="Dujmic Z."/>
            <person name="Kim W."/>
            <person name="Talag J."/>
            <person name="Zuccolo A."/>
            <person name="Fan C."/>
            <person name="Sebastian A."/>
            <person name="Kramer M."/>
            <person name="Spiegel L."/>
            <person name="Nascimento L."/>
            <person name="Zutavern T."/>
            <person name="Miller B."/>
            <person name="Ambroise C."/>
            <person name="Muller S."/>
            <person name="Spooner W."/>
            <person name="Narechania A."/>
            <person name="Ren L."/>
            <person name="Wei S."/>
            <person name="Kumari S."/>
            <person name="Faga B."/>
            <person name="Levy M.J."/>
            <person name="McMahan L."/>
            <person name="Van Buren P."/>
            <person name="Vaughn M.W."/>
            <person name="Ying K."/>
            <person name="Yeh C.-T."/>
            <person name="Emrich S.J."/>
            <person name="Jia Y."/>
            <person name="Kalyanaraman A."/>
            <person name="Hsia A.-P."/>
            <person name="Barbazuk W.B."/>
            <person name="Baucom R.S."/>
            <person name="Brutnell T.P."/>
            <person name="Carpita N.C."/>
            <person name="Chaparro C."/>
            <person name="Chia J.-M."/>
            <person name="Deragon J.-M."/>
            <person name="Estill J.C."/>
            <person name="Fu Y."/>
            <person name="Jeddeloh J.A."/>
            <person name="Han Y."/>
            <person name="Lee H."/>
            <person name="Li P."/>
            <person name="Lisch D.R."/>
            <person name="Liu S."/>
            <person name="Liu Z."/>
            <person name="Nagel D.H."/>
            <person name="McCann M.C."/>
            <person name="SanMiguel P."/>
            <person name="Myers A.M."/>
            <person name="Nettleton D."/>
            <person name="Nguyen J."/>
            <person name="Penning B.W."/>
            <person name="Ponnala L."/>
            <person name="Schneider K.L."/>
            <person name="Schwartz D.C."/>
            <person name="Sharma A."/>
            <person name="Soderlund C."/>
            <person name="Springer N.M."/>
            <person name="Sun Q."/>
            <person name="Wang H."/>
            <person name="Waterman M."/>
            <person name="Westerman R."/>
            <person name="Wolfgruber T.K."/>
            <person name="Yang L."/>
            <person name="Yu Y."/>
            <person name="Zhang L."/>
            <person name="Zhou S."/>
            <person name="Zhu Q."/>
            <person name="Bennetzen J.L."/>
            <person name="Dawe R.K."/>
            <person name="Jiang J."/>
            <person name="Jiang N."/>
            <person name="Presting G.G."/>
            <person name="Wessler S.R."/>
            <person name="Aluru S."/>
            <person name="Martienssen R.A."/>
            <person name="Clifton S.W."/>
            <person name="McCombie W.R."/>
            <person name="Wing R.A."/>
            <person name="Wilson R.K."/>
        </authorList>
    </citation>
    <scope>NUCLEOTIDE SEQUENCE [LARGE SCALE GENOMIC DNA]</scope>
    <source>
        <strain evidence="4">cv. B73</strain>
    </source>
</reference>
<dbReference type="Proteomes" id="UP000007305">
    <property type="component" value="Chromosome 8"/>
</dbReference>
<dbReference type="EnsemblPlants" id="Zm00001eb352810_T002">
    <property type="protein sequence ID" value="Zm00001eb352810_P002"/>
    <property type="gene ID" value="Zm00001eb352810"/>
</dbReference>
<accession>A0A1D6FSU2</accession>
<feature type="compositionally biased region" description="Polar residues" evidence="1">
    <location>
        <begin position="38"/>
        <end position="55"/>
    </location>
</feature>
<organism evidence="3 4">
    <name type="scientific">Zea mays</name>
    <name type="common">Maize</name>
    <dbReference type="NCBI Taxonomy" id="4577"/>
    <lineage>
        <taxon>Eukaryota</taxon>
        <taxon>Viridiplantae</taxon>
        <taxon>Streptophyta</taxon>
        <taxon>Embryophyta</taxon>
        <taxon>Tracheophyta</taxon>
        <taxon>Spermatophyta</taxon>
        <taxon>Magnoliopsida</taxon>
        <taxon>Liliopsida</taxon>
        <taxon>Poales</taxon>
        <taxon>Poaceae</taxon>
        <taxon>PACMAD clade</taxon>
        <taxon>Panicoideae</taxon>
        <taxon>Andropogonodae</taxon>
        <taxon>Andropogoneae</taxon>
        <taxon>Tripsacinae</taxon>
        <taxon>Zea</taxon>
    </lineage>
</organism>
<name>A0A1D6FSU2_MAIZE</name>
<dbReference type="ExpressionAtlas" id="A0A1D6FSU2">
    <property type="expression patterns" value="baseline and differential"/>
</dbReference>